<comment type="caution">
    <text evidence="2">The sequence shown here is derived from an EMBL/GenBank/DDBJ whole genome shotgun (WGS) entry which is preliminary data.</text>
</comment>
<keyword evidence="3" id="KW-1185">Reference proteome</keyword>
<reference evidence="2 3" key="1">
    <citation type="submission" date="2019-05" db="EMBL/GenBank/DDBJ databases">
        <title>Another draft genome of Portunus trituberculatus and its Hox gene families provides insights of decapod evolution.</title>
        <authorList>
            <person name="Jeong J.-H."/>
            <person name="Song I."/>
            <person name="Kim S."/>
            <person name="Choi T."/>
            <person name="Kim D."/>
            <person name="Ryu S."/>
            <person name="Kim W."/>
        </authorList>
    </citation>
    <scope>NUCLEOTIDE SEQUENCE [LARGE SCALE GENOMIC DNA]</scope>
    <source>
        <tissue evidence="2">Muscle</tissue>
    </source>
</reference>
<organism evidence="2 3">
    <name type="scientific">Portunus trituberculatus</name>
    <name type="common">Swimming crab</name>
    <name type="synonym">Neptunus trituberculatus</name>
    <dbReference type="NCBI Taxonomy" id="210409"/>
    <lineage>
        <taxon>Eukaryota</taxon>
        <taxon>Metazoa</taxon>
        <taxon>Ecdysozoa</taxon>
        <taxon>Arthropoda</taxon>
        <taxon>Crustacea</taxon>
        <taxon>Multicrustacea</taxon>
        <taxon>Malacostraca</taxon>
        <taxon>Eumalacostraca</taxon>
        <taxon>Eucarida</taxon>
        <taxon>Decapoda</taxon>
        <taxon>Pleocyemata</taxon>
        <taxon>Brachyura</taxon>
        <taxon>Eubrachyura</taxon>
        <taxon>Portunoidea</taxon>
        <taxon>Portunidae</taxon>
        <taxon>Portuninae</taxon>
        <taxon>Portunus</taxon>
    </lineage>
</organism>
<gene>
    <name evidence="2" type="ORF">E2C01_074464</name>
</gene>
<name>A0A5B7IGC9_PORTR</name>
<dbReference type="AlphaFoldDB" id="A0A5B7IGC9"/>
<evidence type="ECO:0000256" key="1">
    <source>
        <dbReference type="SAM" id="MobiDB-lite"/>
    </source>
</evidence>
<proteinExistence type="predicted"/>
<evidence type="ECO:0000313" key="3">
    <source>
        <dbReference type="Proteomes" id="UP000324222"/>
    </source>
</evidence>
<protein>
    <submittedName>
        <fullName evidence="2">Uncharacterized protein</fullName>
    </submittedName>
</protein>
<sequence>MYQKDWLILSPIKGNVVVILRGIENKVNRDKSALSYTQLCWLHNRDRTPSRRTGTAGSTCTISSFRDSSPADGDAGPQVLLVSTQEVAAHRLETLVLAGWTE</sequence>
<feature type="compositionally biased region" description="Polar residues" evidence="1">
    <location>
        <begin position="51"/>
        <end position="67"/>
    </location>
</feature>
<dbReference type="Proteomes" id="UP000324222">
    <property type="component" value="Unassembled WGS sequence"/>
</dbReference>
<feature type="region of interest" description="Disordered" evidence="1">
    <location>
        <begin position="48"/>
        <end position="73"/>
    </location>
</feature>
<evidence type="ECO:0000313" key="2">
    <source>
        <dbReference type="EMBL" id="MPC79908.1"/>
    </source>
</evidence>
<accession>A0A5B7IGC9</accession>
<dbReference type="EMBL" id="VSRR010052416">
    <property type="protein sequence ID" value="MPC79908.1"/>
    <property type="molecule type" value="Genomic_DNA"/>
</dbReference>